<dbReference type="InterPro" id="IPR054722">
    <property type="entry name" value="PolX-like_BBD"/>
</dbReference>
<evidence type="ECO:0000256" key="1">
    <source>
        <dbReference type="SAM" id="MobiDB-lite"/>
    </source>
</evidence>
<organism evidence="3 4">
    <name type="scientific">Cyphellophora europaea (strain CBS 101466)</name>
    <name type="common">Phialophora europaea</name>
    <dbReference type="NCBI Taxonomy" id="1220924"/>
    <lineage>
        <taxon>Eukaryota</taxon>
        <taxon>Fungi</taxon>
        <taxon>Dikarya</taxon>
        <taxon>Ascomycota</taxon>
        <taxon>Pezizomycotina</taxon>
        <taxon>Eurotiomycetes</taxon>
        <taxon>Chaetothyriomycetidae</taxon>
        <taxon>Chaetothyriales</taxon>
        <taxon>Cyphellophoraceae</taxon>
        <taxon>Cyphellophora</taxon>
    </lineage>
</organism>
<sequence length="273" mass="30211">MSRFPGSRGDSRTHPSSLPPSLSHRPRPLKFWPFALVGLSSIAIAKISLHPRLKLTKDAAGWTLRYEYAKAHDPGPRDKGLEFPAPRDVAATEEDLARKREMDNRKWILDTGATSHMCTNRELMHSYTELPWGQQQSGFVSASGTLSHVVGIGSVTLDTQARVLGKEGAGAGSGSQQQGWRNRVTLNGVQFFPTKGVNLMSWSMLKRTATKHGVRLRLVEGEDWLLHVVKTEKSWNGVASAKEKETVVMSFRPERGLYVLVQPDGMGQQGKKS</sequence>
<name>W2S1W9_CYPE1</name>
<accession>W2S1W9</accession>
<evidence type="ECO:0000259" key="2">
    <source>
        <dbReference type="Pfam" id="PF22936"/>
    </source>
</evidence>
<evidence type="ECO:0000313" key="4">
    <source>
        <dbReference type="Proteomes" id="UP000030752"/>
    </source>
</evidence>
<dbReference type="EMBL" id="KB822719">
    <property type="protein sequence ID" value="ETN42043.1"/>
    <property type="molecule type" value="Genomic_DNA"/>
</dbReference>
<dbReference type="eggNOG" id="ENOG502T5QH">
    <property type="taxonomic scope" value="Eukaryota"/>
</dbReference>
<dbReference type="VEuPathDB" id="FungiDB:HMPREF1541_03982"/>
<dbReference type="Pfam" id="PF22936">
    <property type="entry name" value="Pol_BBD"/>
    <property type="match status" value="1"/>
</dbReference>
<dbReference type="OrthoDB" id="2663223at2759"/>
<feature type="compositionally biased region" description="Low complexity" evidence="1">
    <location>
        <begin position="14"/>
        <end position="23"/>
    </location>
</feature>
<dbReference type="Proteomes" id="UP000030752">
    <property type="component" value="Unassembled WGS sequence"/>
</dbReference>
<proteinExistence type="predicted"/>
<dbReference type="AlphaFoldDB" id="W2S1W9"/>
<gene>
    <name evidence="3" type="ORF">HMPREF1541_03982</name>
</gene>
<protein>
    <recommendedName>
        <fullName evidence="2">Retrovirus-related Pol polyprotein from transposon TNT 1-94-like beta-barrel domain-containing protein</fullName>
    </recommendedName>
</protein>
<evidence type="ECO:0000313" key="3">
    <source>
        <dbReference type="EMBL" id="ETN42043.1"/>
    </source>
</evidence>
<feature type="domain" description="Retrovirus-related Pol polyprotein from transposon TNT 1-94-like beta-barrel" evidence="2">
    <location>
        <begin position="107"/>
        <end position="160"/>
    </location>
</feature>
<reference evidence="3 4" key="1">
    <citation type="submission" date="2013-03" db="EMBL/GenBank/DDBJ databases">
        <title>The Genome Sequence of Phialophora europaea CBS 101466.</title>
        <authorList>
            <consortium name="The Broad Institute Genomics Platform"/>
            <person name="Cuomo C."/>
            <person name="de Hoog S."/>
            <person name="Gorbushina A."/>
            <person name="Walker B."/>
            <person name="Young S.K."/>
            <person name="Zeng Q."/>
            <person name="Gargeya S."/>
            <person name="Fitzgerald M."/>
            <person name="Haas B."/>
            <person name="Abouelleil A."/>
            <person name="Allen A.W."/>
            <person name="Alvarado L."/>
            <person name="Arachchi H.M."/>
            <person name="Berlin A.M."/>
            <person name="Chapman S.B."/>
            <person name="Gainer-Dewar J."/>
            <person name="Goldberg J."/>
            <person name="Griggs A."/>
            <person name="Gujja S."/>
            <person name="Hansen M."/>
            <person name="Howarth C."/>
            <person name="Imamovic A."/>
            <person name="Ireland A."/>
            <person name="Larimer J."/>
            <person name="McCowan C."/>
            <person name="Murphy C."/>
            <person name="Pearson M."/>
            <person name="Poon T.W."/>
            <person name="Priest M."/>
            <person name="Roberts A."/>
            <person name="Saif S."/>
            <person name="Shea T."/>
            <person name="Sisk P."/>
            <person name="Sykes S."/>
            <person name="Wortman J."/>
            <person name="Nusbaum C."/>
            <person name="Birren B."/>
        </authorList>
    </citation>
    <scope>NUCLEOTIDE SEQUENCE [LARGE SCALE GENOMIC DNA]</scope>
    <source>
        <strain evidence="3 4">CBS 101466</strain>
    </source>
</reference>
<dbReference type="GeneID" id="19971321"/>
<dbReference type="InParanoid" id="W2S1W9"/>
<dbReference type="HOGENOM" id="CLU_088996_0_0_1"/>
<dbReference type="RefSeq" id="XP_008716552.1">
    <property type="nucleotide sequence ID" value="XM_008718330.1"/>
</dbReference>
<feature type="region of interest" description="Disordered" evidence="1">
    <location>
        <begin position="1"/>
        <end position="23"/>
    </location>
</feature>
<keyword evidence="4" id="KW-1185">Reference proteome</keyword>